<dbReference type="WBParaSite" id="HPLM_0001750701-mRNA-1">
    <property type="protein sequence ID" value="HPLM_0001750701-mRNA-1"/>
    <property type="gene ID" value="HPLM_0001750701"/>
</dbReference>
<dbReference type="Proteomes" id="UP000268014">
    <property type="component" value="Unassembled WGS sequence"/>
</dbReference>
<accession>A0A0N4WZW0</accession>
<proteinExistence type="predicted"/>
<evidence type="ECO:0000313" key="3">
    <source>
        <dbReference type="WBParaSite" id="HPLM_0001750701-mRNA-1"/>
    </source>
</evidence>
<gene>
    <name evidence="1" type="ORF">HPLM_LOCUS17499</name>
</gene>
<dbReference type="OrthoDB" id="5863648at2759"/>
<reference evidence="3" key="1">
    <citation type="submission" date="2017-02" db="UniProtKB">
        <authorList>
            <consortium name="WormBaseParasite"/>
        </authorList>
    </citation>
    <scope>IDENTIFICATION</scope>
</reference>
<reference evidence="1 2" key="2">
    <citation type="submission" date="2018-11" db="EMBL/GenBank/DDBJ databases">
        <authorList>
            <consortium name="Pathogen Informatics"/>
        </authorList>
    </citation>
    <scope>NUCLEOTIDE SEQUENCE [LARGE SCALE GENOMIC DNA]</scope>
    <source>
        <strain evidence="1 2">MHpl1</strain>
    </source>
</reference>
<sequence>MSSLIALRQGVLTRAQNRLAGILETHTGLLSFSQETRDIMEMQKLIKKTKASTLLEMQKVEEAILKDPTSS</sequence>
<name>A0A0N4WZW0_HAEPC</name>
<keyword evidence="2" id="KW-1185">Reference proteome</keyword>
<dbReference type="EMBL" id="UZAF01019998">
    <property type="protein sequence ID" value="VDO65421.1"/>
    <property type="molecule type" value="Genomic_DNA"/>
</dbReference>
<dbReference type="AlphaFoldDB" id="A0A0N4WZW0"/>
<organism evidence="3">
    <name type="scientific">Haemonchus placei</name>
    <name type="common">Barber's pole worm</name>
    <dbReference type="NCBI Taxonomy" id="6290"/>
    <lineage>
        <taxon>Eukaryota</taxon>
        <taxon>Metazoa</taxon>
        <taxon>Ecdysozoa</taxon>
        <taxon>Nematoda</taxon>
        <taxon>Chromadorea</taxon>
        <taxon>Rhabditida</taxon>
        <taxon>Rhabditina</taxon>
        <taxon>Rhabditomorpha</taxon>
        <taxon>Strongyloidea</taxon>
        <taxon>Trichostrongylidae</taxon>
        <taxon>Haemonchus</taxon>
    </lineage>
</organism>
<evidence type="ECO:0000313" key="1">
    <source>
        <dbReference type="EMBL" id="VDO65421.1"/>
    </source>
</evidence>
<protein>
    <submittedName>
        <fullName evidence="3">BLOC-1-related complex subunit 7</fullName>
    </submittedName>
</protein>
<evidence type="ECO:0000313" key="2">
    <source>
        <dbReference type="Proteomes" id="UP000268014"/>
    </source>
</evidence>